<evidence type="ECO:0000256" key="8">
    <source>
        <dbReference type="ARBA" id="ARBA00023145"/>
    </source>
</evidence>
<organism evidence="11 12">
    <name type="scientific">Lactarius akahatsu</name>
    <dbReference type="NCBI Taxonomy" id="416441"/>
    <lineage>
        <taxon>Eukaryota</taxon>
        <taxon>Fungi</taxon>
        <taxon>Dikarya</taxon>
        <taxon>Basidiomycota</taxon>
        <taxon>Agaricomycotina</taxon>
        <taxon>Agaricomycetes</taxon>
        <taxon>Russulales</taxon>
        <taxon>Russulaceae</taxon>
        <taxon>Lactarius</taxon>
    </lineage>
</organism>
<accession>A0AAD4Q8M8</accession>
<dbReference type="SUPFAM" id="SSF54897">
    <property type="entry name" value="Protease propeptides/inhibitors"/>
    <property type="match status" value="1"/>
</dbReference>
<dbReference type="PANTHER" id="PTHR14218">
    <property type="entry name" value="PROTEASE S8 TRIPEPTIDYL PEPTIDASE I CLN2"/>
    <property type="match status" value="1"/>
</dbReference>
<dbReference type="SMART" id="SM00944">
    <property type="entry name" value="Pro-kuma_activ"/>
    <property type="match status" value="1"/>
</dbReference>
<evidence type="ECO:0000256" key="9">
    <source>
        <dbReference type="PROSITE-ProRule" id="PRU01032"/>
    </source>
</evidence>
<dbReference type="InterPro" id="IPR050819">
    <property type="entry name" value="Tripeptidyl-peptidase_I"/>
</dbReference>
<dbReference type="PANTHER" id="PTHR14218:SF15">
    <property type="entry name" value="TRIPEPTIDYL-PEPTIDASE 1"/>
    <property type="match status" value="1"/>
</dbReference>
<gene>
    <name evidence="11" type="ORF">EDB92DRAFT_1948828</name>
</gene>
<dbReference type="InterPro" id="IPR036852">
    <property type="entry name" value="Peptidase_S8/S53_dom_sf"/>
</dbReference>
<evidence type="ECO:0000256" key="4">
    <source>
        <dbReference type="ARBA" id="ARBA00022723"/>
    </source>
</evidence>
<dbReference type="InterPro" id="IPR030400">
    <property type="entry name" value="Sedolisin_dom"/>
</dbReference>
<dbReference type="GO" id="GO:0046872">
    <property type="term" value="F:metal ion binding"/>
    <property type="evidence" value="ECO:0007669"/>
    <property type="project" value="UniProtKB-KW"/>
</dbReference>
<reference evidence="11" key="1">
    <citation type="submission" date="2022-01" db="EMBL/GenBank/DDBJ databases">
        <title>Comparative genomics reveals a dynamic genome evolution in the ectomycorrhizal milk-cap (Lactarius) mushrooms.</title>
        <authorList>
            <consortium name="DOE Joint Genome Institute"/>
            <person name="Lebreton A."/>
            <person name="Tang N."/>
            <person name="Kuo A."/>
            <person name="LaButti K."/>
            <person name="Drula E."/>
            <person name="Barry K."/>
            <person name="Clum A."/>
            <person name="Lipzen A."/>
            <person name="Mousain D."/>
            <person name="Ng V."/>
            <person name="Wang R."/>
            <person name="Wang X."/>
            <person name="Dai Y."/>
            <person name="Henrissat B."/>
            <person name="Grigoriev I.V."/>
            <person name="Guerin-Laguette A."/>
            <person name="Yu F."/>
            <person name="Martin F.M."/>
        </authorList>
    </citation>
    <scope>NUCLEOTIDE SEQUENCE</scope>
    <source>
        <strain evidence="11">QP</strain>
    </source>
</reference>
<keyword evidence="4" id="KW-0479">Metal-binding</keyword>
<dbReference type="Proteomes" id="UP001201163">
    <property type="component" value="Unassembled WGS sequence"/>
</dbReference>
<protein>
    <submittedName>
        <fullName evidence="11">Subtilisin-like protein</fullName>
    </submittedName>
</protein>
<proteinExistence type="predicted"/>
<evidence type="ECO:0000256" key="2">
    <source>
        <dbReference type="ARBA" id="ARBA00004239"/>
    </source>
</evidence>
<dbReference type="SUPFAM" id="SSF52743">
    <property type="entry name" value="Subtilisin-like"/>
    <property type="match status" value="1"/>
</dbReference>
<sequence length="552" mass="60121">MALAWRDTGRVSMRGSEHGEDVRVCIAVKSEAWCHVHVGIHAGHARTLIPEIEAAVDALFCEIDSCRPFADLATPPLPSWADVCVKHTWNTVPANWETLGPPPPGTTIDLYIALQPRRNNALIDALHEEQVAELIAPRQDTLELVHSWLEHHGVPSSSISTSHGGGWLTITSVPVSRADELLSASYRLYRHTGENASEVILRTVSYSLPAVLDGHVQTVSPATYFAPPRELPQTSRLYPREEGAAAVVNATSRDPVGVLPRDDEFVTPSIVRWLYRTQAYVPLAMDYNALGILGLNDEYPSYTDLTRFMTYFRADAVAATFTVQQVNGGGFNPTQPGPEANVDIQWTGVMAYPTPHIYYSTGGQLQISDGQPASNDAYLVWFNYLLGQEDIPSTISISYSNPETIFPLEYVSSLCNLFAQLGLRGVSVLVSSGDDGVGRGDCRDNSGSVRFTPSFPSSCMRGDLPACITQAPEATHQTGLVFQVPGSLVSVERWATTPRSGLYMSGGGFSMHFTRPDYQEEMVAPFLESIGSQYAGLYDPLGRGIPDISAAS</sequence>
<dbReference type="AlphaFoldDB" id="A0AAD4Q8M8"/>
<keyword evidence="3" id="KW-0645">Protease</keyword>
<dbReference type="CDD" id="cd04056">
    <property type="entry name" value="Peptidases_S53"/>
    <property type="match status" value="1"/>
</dbReference>
<evidence type="ECO:0000313" key="11">
    <source>
        <dbReference type="EMBL" id="KAH8987049.1"/>
    </source>
</evidence>
<comment type="subcellular location">
    <subcellularLocation>
        <location evidence="2">Secreted</location>
        <location evidence="2">Extracellular space</location>
    </subcellularLocation>
</comment>
<keyword evidence="6" id="KW-0720">Serine protease</keyword>
<comment type="cofactor">
    <cofactor evidence="1">
        <name>Ca(2+)</name>
        <dbReference type="ChEBI" id="CHEBI:29108"/>
    </cofactor>
</comment>
<evidence type="ECO:0000256" key="3">
    <source>
        <dbReference type="ARBA" id="ARBA00022670"/>
    </source>
</evidence>
<comment type="caution">
    <text evidence="11">The sequence shown here is derived from an EMBL/GenBank/DDBJ whole genome shotgun (WGS) entry which is preliminary data.</text>
</comment>
<evidence type="ECO:0000256" key="5">
    <source>
        <dbReference type="ARBA" id="ARBA00022801"/>
    </source>
</evidence>
<dbReference type="InterPro" id="IPR015366">
    <property type="entry name" value="S53_propep"/>
</dbReference>
<feature type="domain" description="Peptidase S53" evidence="10">
    <location>
        <begin position="265"/>
        <end position="552"/>
    </location>
</feature>
<dbReference type="GO" id="GO:0004252">
    <property type="term" value="F:serine-type endopeptidase activity"/>
    <property type="evidence" value="ECO:0007669"/>
    <property type="project" value="InterPro"/>
</dbReference>
<dbReference type="EMBL" id="JAKELL010000050">
    <property type="protein sequence ID" value="KAH8987049.1"/>
    <property type="molecule type" value="Genomic_DNA"/>
</dbReference>
<evidence type="ECO:0000256" key="7">
    <source>
        <dbReference type="ARBA" id="ARBA00022837"/>
    </source>
</evidence>
<name>A0AAD4Q8M8_9AGAM</name>
<evidence type="ECO:0000313" key="12">
    <source>
        <dbReference type="Proteomes" id="UP001201163"/>
    </source>
</evidence>
<comment type="caution">
    <text evidence="9">Lacks conserved residue(s) required for the propagation of feature annotation.</text>
</comment>
<dbReference type="GO" id="GO:0008240">
    <property type="term" value="F:tripeptidyl-peptidase activity"/>
    <property type="evidence" value="ECO:0007669"/>
    <property type="project" value="TreeGrafter"/>
</dbReference>
<keyword evidence="5" id="KW-0378">Hydrolase</keyword>
<keyword evidence="12" id="KW-1185">Reference proteome</keyword>
<dbReference type="CDD" id="cd11377">
    <property type="entry name" value="Pro-peptidase_S53"/>
    <property type="match status" value="1"/>
</dbReference>
<dbReference type="PROSITE" id="PS51695">
    <property type="entry name" value="SEDOLISIN"/>
    <property type="match status" value="1"/>
</dbReference>
<dbReference type="Gene3D" id="3.40.50.200">
    <property type="entry name" value="Peptidase S8/S53 domain"/>
    <property type="match status" value="1"/>
</dbReference>
<dbReference type="GO" id="GO:0005576">
    <property type="term" value="C:extracellular region"/>
    <property type="evidence" value="ECO:0007669"/>
    <property type="project" value="UniProtKB-SubCell"/>
</dbReference>
<evidence type="ECO:0000256" key="6">
    <source>
        <dbReference type="ARBA" id="ARBA00022825"/>
    </source>
</evidence>
<keyword evidence="8" id="KW-0865">Zymogen</keyword>
<dbReference type="Pfam" id="PF09286">
    <property type="entry name" value="Pro-kuma_activ"/>
    <property type="match status" value="1"/>
</dbReference>
<evidence type="ECO:0000259" key="10">
    <source>
        <dbReference type="PROSITE" id="PS51695"/>
    </source>
</evidence>
<keyword evidence="7" id="KW-0106">Calcium</keyword>
<evidence type="ECO:0000256" key="1">
    <source>
        <dbReference type="ARBA" id="ARBA00001913"/>
    </source>
</evidence>
<dbReference type="GO" id="GO:0006508">
    <property type="term" value="P:proteolysis"/>
    <property type="evidence" value="ECO:0007669"/>
    <property type="project" value="UniProtKB-KW"/>
</dbReference>